<sequence length="204" mass="22620">MSMRVWGQSQGADTSKVFLEEAEMFEFQTKKGSLYAGAVFGVGLGVRSEELNLSTGSALGDAMFNPKVGFYVVDRLQAGISVDMFGSFASISYAESHTLSYYTFNPYVRYYLKSGFFGETQMGWGRGSEQVLNDNEILVKSPFEIQHFSVGAGLGNFWFKQLSLELLLRYTLSSGEFEDTGQHFFIHNLSMTAGIGLHLGRIGK</sequence>
<gene>
    <name evidence="1" type="ORF">AAG747_12180</name>
</gene>
<dbReference type="RefSeq" id="WP_346821450.1">
    <property type="nucleotide sequence ID" value="NZ_JBDKWZ010000006.1"/>
</dbReference>
<keyword evidence="2" id="KW-1185">Reference proteome</keyword>
<evidence type="ECO:0000313" key="1">
    <source>
        <dbReference type="EMBL" id="MEN7548673.1"/>
    </source>
</evidence>
<proteinExistence type="predicted"/>
<evidence type="ECO:0008006" key="3">
    <source>
        <dbReference type="Google" id="ProtNLM"/>
    </source>
</evidence>
<accession>A0AAW9SBG1</accession>
<protein>
    <recommendedName>
        <fullName evidence="3">Outer membrane protein beta-barrel domain-containing protein</fullName>
    </recommendedName>
</protein>
<dbReference type="EMBL" id="JBDKWZ010000006">
    <property type="protein sequence ID" value="MEN7548673.1"/>
    <property type="molecule type" value="Genomic_DNA"/>
</dbReference>
<dbReference type="Proteomes" id="UP001403385">
    <property type="component" value="Unassembled WGS sequence"/>
</dbReference>
<dbReference type="AlphaFoldDB" id="A0AAW9SBG1"/>
<organism evidence="1 2">
    <name type="scientific">Rapidithrix thailandica</name>
    <dbReference type="NCBI Taxonomy" id="413964"/>
    <lineage>
        <taxon>Bacteria</taxon>
        <taxon>Pseudomonadati</taxon>
        <taxon>Bacteroidota</taxon>
        <taxon>Cytophagia</taxon>
        <taxon>Cytophagales</taxon>
        <taxon>Flammeovirgaceae</taxon>
        <taxon>Rapidithrix</taxon>
    </lineage>
</organism>
<comment type="caution">
    <text evidence="1">The sequence shown here is derived from an EMBL/GenBank/DDBJ whole genome shotgun (WGS) entry which is preliminary data.</text>
</comment>
<evidence type="ECO:0000313" key="2">
    <source>
        <dbReference type="Proteomes" id="UP001403385"/>
    </source>
</evidence>
<reference evidence="1 2" key="1">
    <citation type="submission" date="2024-04" db="EMBL/GenBank/DDBJ databases">
        <title>Novel genus in family Flammeovirgaceae.</title>
        <authorList>
            <person name="Nguyen T.H."/>
            <person name="Vuong T.Q."/>
            <person name="Le H."/>
            <person name="Kim S.-G."/>
        </authorList>
    </citation>
    <scope>NUCLEOTIDE SEQUENCE [LARGE SCALE GENOMIC DNA]</scope>
    <source>
        <strain evidence="1 2">JCM 23209</strain>
    </source>
</reference>
<name>A0AAW9SBG1_9BACT</name>